<keyword evidence="4 8" id="KW-0285">Flavoprotein</keyword>
<dbReference type="InterPro" id="IPR014729">
    <property type="entry name" value="Rossmann-like_a/b/a_fold"/>
</dbReference>
<evidence type="ECO:0000259" key="11">
    <source>
        <dbReference type="PROSITE" id="PS51645"/>
    </source>
</evidence>
<dbReference type="AlphaFoldDB" id="A0A0D6PCH4"/>
<proteinExistence type="inferred from homology"/>
<dbReference type="InterPro" id="IPR002081">
    <property type="entry name" value="Cryptochrome/DNA_photolyase_1"/>
</dbReference>
<organism evidence="12 13">
    <name type="scientific">Acidocella aminolytica 101 = DSM 11237</name>
    <dbReference type="NCBI Taxonomy" id="1120923"/>
    <lineage>
        <taxon>Bacteria</taxon>
        <taxon>Pseudomonadati</taxon>
        <taxon>Pseudomonadota</taxon>
        <taxon>Alphaproteobacteria</taxon>
        <taxon>Acetobacterales</taxon>
        <taxon>Acidocellaceae</taxon>
        <taxon>Acidocella</taxon>
    </lineage>
</organism>
<keyword evidence="12" id="KW-0456">Lyase</keyword>
<comment type="similarity">
    <text evidence="10">Belongs to the DNA photolyase family.</text>
</comment>
<evidence type="ECO:0000256" key="5">
    <source>
        <dbReference type="ARBA" id="ARBA00022827"/>
    </source>
</evidence>
<dbReference type="InterPro" id="IPR005101">
    <property type="entry name" value="Cryptochr/Photolyase_FAD-bd"/>
</dbReference>
<dbReference type="Proteomes" id="UP000032668">
    <property type="component" value="Unassembled WGS sequence"/>
</dbReference>
<feature type="site" description="Electron transfer via tryptophanyl radical" evidence="9">
    <location>
        <position position="371"/>
    </location>
</feature>
<dbReference type="GO" id="GO:0000719">
    <property type="term" value="P:photoreactive repair"/>
    <property type="evidence" value="ECO:0007669"/>
    <property type="project" value="UniProtKB-ARBA"/>
</dbReference>
<dbReference type="EMBL" id="BANC01000021">
    <property type="protein sequence ID" value="GAN79460.1"/>
    <property type="molecule type" value="Genomic_DNA"/>
</dbReference>
<dbReference type="Pfam" id="PF03441">
    <property type="entry name" value="FAD_binding_7"/>
    <property type="match status" value="1"/>
</dbReference>
<dbReference type="Gene3D" id="1.10.579.10">
    <property type="entry name" value="DNA Cyclobutane Dipyrimidine Photolyase, subunit A, domain 3"/>
    <property type="match status" value="1"/>
</dbReference>
<evidence type="ECO:0000256" key="8">
    <source>
        <dbReference type="PIRSR" id="PIRSR602081-1"/>
    </source>
</evidence>
<dbReference type="PANTHER" id="PTHR11455:SF9">
    <property type="entry name" value="CRYPTOCHROME CIRCADIAN CLOCK 5 ISOFORM X1"/>
    <property type="match status" value="1"/>
</dbReference>
<name>A0A0D6PCH4_9PROT</name>
<feature type="binding site" evidence="8">
    <location>
        <position position="261"/>
    </location>
    <ligand>
        <name>FAD</name>
        <dbReference type="ChEBI" id="CHEBI:57692"/>
    </ligand>
</feature>
<comment type="catalytic activity">
    <reaction evidence="7">
        <text>cyclobutadipyrimidine (in DNA) = 2 pyrimidine residues (in DNA).</text>
        <dbReference type="EC" id="4.1.99.3"/>
    </reaction>
</comment>
<evidence type="ECO:0000256" key="2">
    <source>
        <dbReference type="ARBA" id="ARBA00013149"/>
    </source>
</evidence>
<sequence>MAQLVWFRNDLRLTDNPALHKAAESGEPLILLYILDERAGAASRWWLHYSLTALAMDIEARGGRLVLRRGNPVEVISGLVKAHDVIAVHAARSYEPFWRETDRKLDVELKEIDCGLYRHLSASLFPPERITTKVGGPFGVYTPFSKACFEAGVPEGPLPAPATLNCAPIESEVLADWKLLPTKPDWAGGMRAEWTPGEAGAHARLNAFLAGPIQSYSEARDFPDRPGTSKLSPHAHFGEISPRYVWHRAKATGDGKGVQTFLKELLWREFSINLLWQYPDIRTQPIRKEFAAFPWKEKAGHLAAWRRGQTGIPIVDAGMRELWQTGWMHNRVRMICASYLVKHLLIPWQAGEAWFWDTLCEADEAANGASWQWVAGSGADAAPYFRIFNPVLQGQKFDPAGGYVRRFVPELEKLPDAYIHAPWDAPSLVLAGAGVRLGRTYPKPLILPADGRQAALSAYEMLKARQGA</sequence>
<evidence type="ECO:0000256" key="4">
    <source>
        <dbReference type="ARBA" id="ARBA00022630"/>
    </source>
</evidence>
<dbReference type="Gene3D" id="3.40.50.620">
    <property type="entry name" value="HUPs"/>
    <property type="match status" value="1"/>
</dbReference>
<dbReference type="Gene3D" id="1.25.40.80">
    <property type="match status" value="1"/>
</dbReference>
<feature type="binding site" evidence="8">
    <location>
        <position position="216"/>
    </location>
    <ligand>
        <name>FAD</name>
        <dbReference type="ChEBI" id="CHEBI:57692"/>
    </ligand>
</feature>
<evidence type="ECO:0000256" key="7">
    <source>
        <dbReference type="ARBA" id="ARBA00033999"/>
    </source>
</evidence>
<dbReference type="GO" id="GO:0071949">
    <property type="term" value="F:FAD binding"/>
    <property type="evidence" value="ECO:0007669"/>
    <property type="project" value="TreeGrafter"/>
</dbReference>
<keyword evidence="13" id="KW-1185">Reference proteome</keyword>
<dbReference type="PROSITE" id="PS51645">
    <property type="entry name" value="PHR_CRY_ALPHA_BETA"/>
    <property type="match status" value="1"/>
</dbReference>
<evidence type="ECO:0000256" key="1">
    <source>
        <dbReference type="ARBA" id="ARBA00001932"/>
    </source>
</evidence>
<gene>
    <name evidence="12" type="ORF">Aam_021_048</name>
</gene>
<evidence type="ECO:0000256" key="9">
    <source>
        <dbReference type="PIRSR" id="PIRSR602081-2"/>
    </source>
</evidence>
<dbReference type="GO" id="GO:0003904">
    <property type="term" value="F:deoxyribodipyrimidine photo-lyase activity"/>
    <property type="evidence" value="ECO:0007669"/>
    <property type="project" value="UniProtKB-EC"/>
</dbReference>
<dbReference type="SUPFAM" id="SSF48173">
    <property type="entry name" value="Cryptochrome/photolyase FAD-binding domain"/>
    <property type="match status" value="1"/>
</dbReference>
<dbReference type="PRINTS" id="PR00147">
    <property type="entry name" value="DNAPHOTLYASE"/>
</dbReference>
<dbReference type="InterPro" id="IPR036155">
    <property type="entry name" value="Crypto/Photolyase_N_sf"/>
</dbReference>
<dbReference type="STRING" id="1120923.SAMN02746095_00548"/>
<dbReference type="InterPro" id="IPR006050">
    <property type="entry name" value="DNA_photolyase_N"/>
</dbReference>
<dbReference type="GO" id="GO:0009416">
    <property type="term" value="P:response to light stimulus"/>
    <property type="evidence" value="ECO:0007669"/>
    <property type="project" value="TreeGrafter"/>
</dbReference>
<dbReference type="RefSeq" id="WP_048877913.1">
    <property type="nucleotide sequence ID" value="NZ_BANC01000021.1"/>
</dbReference>
<reference evidence="12 13" key="1">
    <citation type="submission" date="2012-11" db="EMBL/GenBank/DDBJ databases">
        <title>Whole genome sequence of Acidocella aminolytica 101 = DSM 11237.</title>
        <authorList>
            <person name="Azuma Y."/>
            <person name="Higashiura N."/>
            <person name="Hirakawa H."/>
            <person name="Matsushita K."/>
        </authorList>
    </citation>
    <scope>NUCLEOTIDE SEQUENCE [LARGE SCALE GENOMIC DNA]</scope>
    <source>
        <strain evidence="13">101 / DSM 11237</strain>
    </source>
</reference>
<feature type="binding site" evidence="8">
    <location>
        <begin position="228"/>
        <end position="232"/>
    </location>
    <ligand>
        <name>FAD</name>
        <dbReference type="ChEBI" id="CHEBI:57692"/>
    </ligand>
</feature>
<comment type="cofactor">
    <cofactor evidence="8">
        <name>FAD</name>
        <dbReference type="ChEBI" id="CHEBI:57692"/>
    </cofactor>
    <text evidence="8">Binds 1 FAD per subunit.</text>
</comment>
<evidence type="ECO:0000256" key="10">
    <source>
        <dbReference type="RuleBase" id="RU004182"/>
    </source>
</evidence>
<keyword evidence="5 8" id="KW-0274">FAD</keyword>
<feature type="site" description="Electron transfer via tryptophanyl radical" evidence="9">
    <location>
        <position position="348"/>
    </location>
</feature>
<dbReference type="InterPro" id="IPR036134">
    <property type="entry name" value="Crypto/Photolyase_FAD-like_sf"/>
</dbReference>
<evidence type="ECO:0000313" key="13">
    <source>
        <dbReference type="Proteomes" id="UP000032668"/>
    </source>
</evidence>
<dbReference type="OrthoDB" id="9772484at2"/>
<dbReference type="InterPro" id="IPR018394">
    <property type="entry name" value="DNA_photolyase_1_CS_C"/>
</dbReference>
<evidence type="ECO:0000256" key="3">
    <source>
        <dbReference type="ARBA" id="ARBA00014046"/>
    </source>
</evidence>
<dbReference type="PROSITE" id="PS00394">
    <property type="entry name" value="DNA_PHOTOLYASES_1_1"/>
    <property type="match status" value="1"/>
</dbReference>
<dbReference type="SUPFAM" id="SSF52425">
    <property type="entry name" value="Cryptochrome/photolyase, N-terminal domain"/>
    <property type="match status" value="1"/>
</dbReference>
<dbReference type="EC" id="4.1.99.3" evidence="2"/>
<evidence type="ECO:0000313" key="12">
    <source>
        <dbReference type="EMBL" id="GAN79460.1"/>
    </source>
</evidence>
<feature type="site" description="Electron transfer via tryptophanyl radical" evidence="9">
    <location>
        <position position="295"/>
    </location>
</feature>
<protein>
    <recommendedName>
        <fullName evidence="3">Deoxyribodipyrimidine photo-lyase</fullName>
        <ecNumber evidence="2">4.1.99.3</ecNumber>
    </recommendedName>
</protein>
<dbReference type="PANTHER" id="PTHR11455">
    <property type="entry name" value="CRYPTOCHROME"/>
    <property type="match status" value="1"/>
</dbReference>
<comment type="cofactor">
    <cofactor evidence="1">
        <name>(6R)-5,10-methylene-5,6,7,8-tetrahydrofolate</name>
        <dbReference type="ChEBI" id="CHEBI:15636"/>
    </cofactor>
</comment>
<dbReference type="GO" id="GO:0003677">
    <property type="term" value="F:DNA binding"/>
    <property type="evidence" value="ECO:0007669"/>
    <property type="project" value="TreeGrafter"/>
</dbReference>
<dbReference type="FunFam" id="1.10.579.10:FF:000003">
    <property type="entry name" value="Deoxyribodipyrimidine photo-lyase"/>
    <property type="match status" value="1"/>
</dbReference>
<evidence type="ECO:0000256" key="6">
    <source>
        <dbReference type="ARBA" id="ARBA00022991"/>
    </source>
</evidence>
<keyword evidence="6 10" id="KW-0157">Chromophore</keyword>
<dbReference type="Pfam" id="PF00875">
    <property type="entry name" value="DNA_photolyase"/>
    <property type="match status" value="1"/>
</dbReference>
<comment type="caution">
    <text evidence="12">The sequence shown here is derived from an EMBL/GenBank/DDBJ whole genome shotgun (WGS) entry which is preliminary data.</text>
</comment>
<feature type="domain" description="Photolyase/cryptochrome alpha/beta" evidence="11">
    <location>
        <begin position="1"/>
        <end position="124"/>
    </location>
</feature>
<accession>A0A0D6PCH4</accession>